<dbReference type="EMBL" id="PKUR01000001">
    <property type="protein sequence ID" value="PLW87050.1"/>
    <property type="molecule type" value="Genomic_DNA"/>
</dbReference>
<evidence type="ECO:0000256" key="6">
    <source>
        <dbReference type="ARBA" id="ARBA00023065"/>
    </source>
</evidence>
<evidence type="ECO:0000313" key="15">
    <source>
        <dbReference type="Proteomes" id="UP000235162"/>
    </source>
</evidence>
<dbReference type="KEGG" id="hja:BST95_18095"/>
<evidence type="ECO:0000256" key="2">
    <source>
        <dbReference type="ARBA" id="ARBA00022448"/>
    </source>
</evidence>
<feature type="compositionally biased region" description="Basic and acidic residues" evidence="11">
    <location>
        <begin position="325"/>
        <end position="334"/>
    </location>
</feature>
<sequence length="346" mass="37594">MKKTFLRSAVLAATSLAVVTPAAHAEIPLTLNLGMGLWKNDGSRELNDTETPWAGLEWAFNDKWAAEVLYADDDTRTEDGMGRADIVTWQLGMKYYGGSYIGDAGRIRPYLAFGAGEIDIDYGDADTVETTLNGGLGARWMITQRLGLSGEARMLYSLDEHYKDTLLSVGLNYYLGDVDGTSGAGASDADAYTFSDEDGDGVADDMDQCPGTPAGTRVDSVGCPLPVTQVASIKMMVNFGFDSSTVEEKYFNDVSELADFLKRFEDVHVDIEGHTDSSGPESYNQSLSQRRAQAVADLLVNEHGIAPRRVEAKGYGESQPVADNATREGRAENRRVMATLEVEYAE</sequence>
<comment type="caution">
    <text evidence="14">The sequence shown here is derived from an EMBL/GenBank/DDBJ whole genome shotgun (WGS) entry which is preliminary data.</text>
</comment>
<dbReference type="SUPFAM" id="SSF56925">
    <property type="entry name" value="OMPA-like"/>
    <property type="match status" value="1"/>
</dbReference>
<feature type="domain" description="OmpA-like" evidence="13">
    <location>
        <begin position="226"/>
        <end position="344"/>
    </location>
</feature>
<feature type="compositionally biased region" description="Acidic residues" evidence="11">
    <location>
        <begin position="195"/>
        <end position="207"/>
    </location>
</feature>
<evidence type="ECO:0000256" key="5">
    <source>
        <dbReference type="ARBA" id="ARBA00022729"/>
    </source>
</evidence>
<dbReference type="InterPro" id="IPR050330">
    <property type="entry name" value="Bact_OuterMem_StrucFunc"/>
</dbReference>
<dbReference type="AlphaFoldDB" id="A0AAP8MFY6"/>
<proteinExistence type="predicted"/>
<keyword evidence="6" id="KW-0406">Ion transport</keyword>
<keyword evidence="3" id="KW-1134">Transmembrane beta strand</keyword>
<dbReference type="PROSITE" id="PS01068">
    <property type="entry name" value="OMPA_1"/>
    <property type="match status" value="1"/>
</dbReference>
<keyword evidence="4" id="KW-0812">Transmembrane</keyword>
<dbReference type="InterPro" id="IPR006665">
    <property type="entry name" value="OmpA-like"/>
</dbReference>
<keyword evidence="9" id="KW-0998">Cell outer membrane</keyword>
<dbReference type="Pfam" id="PF13505">
    <property type="entry name" value="OMP_b-brl"/>
    <property type="match status" value="1"/>
</dbReference>
<keyword evidence="7" id="KW-0626">Porin</keyword>
<dbReference type="Pfam" id="PF00691">
    <property type="entry name" value="OmpA"/>
    <property type="match status" value="1"/>
</dbReference>
<evidence type="ECO:0000256" key="11">
    <source>
        <dbReference type="SAM" id="MobiDB-lite"/>
    </source>
</evidence>
<evidence type="ECO:0000256" key="1">
    <source>
        <dbReference type="ARBA" id="ARBA00004571"/>
    </source>
</evidence>
<dbReference type="InterPro" id="IPR006690">
    <property type="entry name" value="OMPA-like_CS"/>
</dbReference>
<dbReference type="Gene3D" id="2.40.160.20">
    <property type="match status" value="1"/>
</dbReference>
<keyword evidence="5 12" id="KW-0732">Signal</keyword>
<protein>
    <submittedName>
        <fullName evidence="14">Porin</fullName>
    </submittedName>
</protein>
<evidence type="ECO:0000313" key="14">
    <source>
        <dbReference type="EMBL" id="PLW87050.1"/>
    </source>
</evidence>
<dbReference type="Proteomes" id="UP000235162">
    <property type="component" value="Unassembled WGS sequence"/>
</dbReference>
<feature type="signal peptide" evidence="12">
    <location>
        <begin position="1"/>
        <end position="25"/>
    </location>
</feature>
<feature type="chain" id="PRO_5042867119" evidence="12">
    <location>
        <begin position="26"/>
        <end position="346"/>
    </location>
</feature>
<organism evidence="14 15">
    <name type="scientific">Halioglobus japonicus</name>
    <dbReference type="NCBI Taxonomy" id="930805"/>
    <lineage>
        <taxon>Bacteria</taxon>
        <taxon>Pseudomonadati</taxon>
        <taxon>Pseudomonadota</taxon>
        <taxon>Gammaproteobacteria</taxon>
        <taxon>Cellvibrionales</taxon>
        <taxon>Halieaceae</taxon>
        <taxon>Halioglobus</taxon>
    </lineage>
</organism>
<dbReference type="PRINTS" id="PR01023">
    <property type="entry name" value="NAFLGMOTY"/>
</dbReference>
<evidence type="ECO:0000256" key="12">
    <source>
        <dbReference type="SAM" id="SignalP"/>
    </source>
</evidence>
<accession>A0AAP8MFY6</accession>
<dbReference type="RefSeq" id="WP_084200827.1">
    <property type="nucleotide sequence ID" value="NZ_BMYL01000001.1"/>
</dbReference>
<dbReference type="InterPro" id="IPR027385">
    <property type="entry name" value="Beta-barrel_OMP"/>
</dbReference>
<evidence type="ECO:0000256" key="9">
    <source>
        <dbReference type="ARBA" id="ARBA00023237"/>
    </source>
</evidence>
<dbReference type="CDD" id="cd07185">
    <property type="entry name" value="OmpA_C-like"/>
    <property type="match status" value="1"/>
</dbReference>
<keyword evidence="2" id="KW-0813">Transport</keyword>
<dbReference type="GO" id="GO:0015288">
    <property type="term" value="F:porin activity"/>
    <property type="evidence" value="ECO:0007669"/>
    <property type="project" value="UniProtKB-KW"/>
</dbReference>
<dbReference type="PANTHER" id="PTHR30329:SF21">
    <property type="entry name" value="LIPOPROTEIN YIAD-RELATED"/>
    <property type="match status" value="1"/>
</dbReference>
<evidence type="ECO:0000256" key="7">
    <source>
        <dbReference type="ARBA" id="ARBA00023114"/>
    </source>
</evidence>
<reference evidence="14 15" key="1">
    <citation type="submission" date="2018-01" db="EMBL/GenBank/DDBJ databases">
        <title>The draft genome sequence of Halioglobus japonicus S1-36.</title>
        <authorList>
            <person name="Du Z.-J."/>
            <person name="Shi M.-J."/>
        </authorList>
    </citation>
    <scope>NUCLEOTIDE SEQUENCE [LARGE SCALE GENOMIC DNA]</scope>
    <source>
        <strain evidence="14 15">S1-36</strain>
    </source>
</reference>
<evidence type="ECO:0000256" key="8">
    <source>
        <dbReference type="ARBA" id="ARBA00023136"/>
    </source>
</evidence>
<dbReference type="GO" id="GO:0046930">
    <property type="term" value="C:pore complex"/>
    <property type="evidence" value="ECO:0007669"/>
    <property type="project" value="UniProtKB-KW"/>
</dbReference>
<dbReference type="PANTHER" id="PTHR30329">
    <property type="entry name" value="STATOR ELEMENT OF FLAGELLAR MOTOR COMPLEX"/>
    <property type="match status" value="1"/>
</dbReference>
<evidence type="ECO:0000256" key="4">
    <source>
        <dbReference type="ARBA" id="ARBA00022692"/>
    </source>
</evidence>
<dbReference type="SUPFAM" id="SSF103088">
    <property type="entry name" value="OmpA-like"/>
    <property type="match status" value="1"/>
</dbReference>
<dbReference type="InterPro" id="IPR036737">
    <property type="entry name" value="OmpA-like_sf"/>
</dbReference>
<dbReference type="Gene3D" id="3.30.1330.60">
    <property type="entry name" value="OmpA-like domain"/>
    <property type="match status" value="1"/>
</dbReference>
<feature type="region of interest" description="Disordered" evidence="11">
    <location>
        <begin position="310"/>
        <end position="334"/>
    </location>
</feature>
<feature type="region of interest" description="Disordered" evidence="11">
    <location>
        <begin position="186"/>
        <end position="218"/>
    </location>
</feature>
<dbReference type="PRINTS" id="PR01021">
    <property type="entry name" value="OMPADOMAIN"/>
</dbReference>
<evidence type="ECO:0000256" key="3">
    <source>
        <dbReference type="ARBA" id="ARBA00022452"/>
    </source>
</evidence>
<name>A0AAP8MFY6_9GAMM</name>
<dbReference type="InterPro" id="IPR011250">
    <property type="entry name" value="OMP/PagP_B-barrel"/>
</dbReference>
<keyword evidence="8 10" id="KW-0472">Membrane</keyword>
<dbReference type="PROSITE" id="PS51123">
    <property type="entry name" value="OMPA_2"/>
    <property type="match status" value="1"/>
</dbReference>
<evidence type="ECO:0000256" key="10">
    <source>
        <dbReference type="PROSITE-ProRule" id="PRU00473"/>
    </source>
</evidence>
<dbReference type="GO" id="GO:0009279">
    <property type="term" value="C:cell outer membrane"/>
    <property type="evidence" value="ECO:0007669"/>
    <property type="project" value="UniProtKB-SubCell"/>
</dbReference>
<comment type="subcellular location">
    <subcellularLocation>
        <location evidence="1">Cell outer membrane</location>
        <topology evidence="1">Multi-pass membrane protein</topology>
    </subcellularLocation>
</comment>
<evidence type="ECO:0000259" key="13">
    <source>
        <dbReference type="PROSITE" id="PS51123"/>
    </source>
</evidence>
<dbReference type="InterPro" id="IPR006664">
    <property type="entry name" value="OMP_bac"/>
</dbReference>
<dbReference type="GO" id="GO:0006811">
    <property type="term" value="P:monoatomic ion transport"/>
    <property type="evidence" value="ECO:0007669"/>
    <property type="project" value="UniProtKB-KW"/>
</dbReference>
<gene>
    <name evidence="14" type="ORF">C0029_00130</name>
</gene>
<keyword evidence="15" id="KW-1185">Reference proteome</keyword>